<dbReference type="InterPro" id="IPR043472">
    <property type="entry name" value="Macro_dom-like"/>
</dbReference>
<evidence type="ECO:0000313" key="9">
    <source>
        <dbReference type="Proteomes" id="UP000655420"/>
    </source>
</evidence>
<dbReference type="RefSeq" id="WP_200611018.1">
    <property type="nucleotide sequence ID" value="NZ_JAEHHL010000008.1"/>
</dbReference>
<dbReference type="InterPro" id="IPR000819">
    <property type="entry name" value="Peptidase_M17_C"/>
</dbReference>
<evidence type="ECO:0000256" key="5">
    <source>
        <dbReference type="ARBA" id="ARBA00023211"/>
    </source>
</evidence>
<organism evidence="8 9">
    <name type="scientific">Thermohalobaculum xanthum</name>
    <dbReference type="NCBI Taxonomy" id="2753746"/>
    <lineage>
        <taxon>Bacteria</taxon>
        <taxon>Pseudomonadati</taxon>
        <taxon>Pseudomonadota</taxon>
        <taxon>Alphaproteobacteria</taxon>
        <taxon>Rhodobacterales</taxon>
        <taxon>Paracoccaceae</taxon>
        <taxon>Thermohalobaculum</taxon>
    </lineage>
</organism>
<name>A0A8J7MA18_9RHOB</name>
<dbReference type="PROSITE" id="PS00631">
    <property type="entry name" value="CYTOSOL_AP"/>
    <property type="match status" value="1"/>
</dbReference>
<dbReference type="Gene3D" id="3.40.630.10">
    <property type="entry name" value="Zn peptidases"/>
    <property type="match status" value="1"/>
</dbReference>
<proteinExistence type="inferred from homology"/>
<comment type="similarity">
    <text evidence="1">Belongs to the peptidase M17 family.</text>
</comment>
<dbReference type="InterPro" id="IPR011356">
    <property type="entry name" value="Leucine_aapep/pepB"/>
</dbReference>
<dbReference type="PRINTS" id="PR00481">
    <property type="entry name" value="LAMNOPPTDASE"/>
</dbReference>
<comment type="caution">
    <text evidence="8">The sequence shown here is derived from an EMBL/GenBank/DDBJ whole genome shotgun (WGS) entry which is preliminary data.</text>
</comment>
<dbReference type="SUPFAM" id="SSF53187">
    <property type="entry name" value="Zn-dependent exopeptidases"/>
    <property type="match status" value="1"/>
</dbReference>
<dbReference type="CDD" id="cd00433">
    <property type="entry name" value="Peptidase_M17"/>
    <property type="match status" value="1"/>
</dbReference>
<accession>A0A8J7MA18</accession>
<dbReference type="Pfam" id="PF00883">
    <property type="entry name" value="Peptidase_M17"/>
    <property type="match status" value="1"/>
</dbReference>
<evidence type="ECO:0000256" key="3">
    <source>
        <dbReference type="ARBA" id="ARBA00022670"/>
    </source>
</evidence>
<feature type="region of interest" description="Disordered" evidence="6">
    <location>
        <begin position="1"/>
        <end position="22"/>
    </location>
</feature>
<dbReference type="Pfam" id="PF21337">
    <property type="entry name" value="Peptidase_M17_N_1"/>
    <property type="match status" value="1"/>
</dbReference>
<dbReference type="EMBL" id="JAEHHL010000008">
    <property type="protein sequence ID" value="MBK0400357.1"/>
    <property type="molecule type" value="Genomic_DNA"/>
</dbReference>
<evidence type="ECO:0000313" key="8">
    <source>
        <dbReference type="EMBL" id="MBK0400357.1"/>
    </source>
</evidence>
<dbReference type="GO" id="GO:0005737">
    <property type="term" value="C:cytoplasm"/>
    <property type="evidence" value="ECO:0007669"/>
    <property type="project" value="InterPro"/>
</dbReference>
<dbReference type="AlphaFoldDB" id="A0A8J7MA18"/>
<dbReference type="Proteomes" id="UP000655420">
    <property type="component" value="Unassembled WGS sequence"/>
</dbReference>
<dbReference type="GO" id="GO:0070006">
    <property type="term" value="F:metalloaminopeptidase activity"/>
    <property type="evidence" value="ECO:0007669"/>
    <property type="project" value="InterPro"/>
</dbReference>
<keyword evidence="2 8" id="KW-0031">Aminopeptidase</keyword>
<keyword evidence="5" id="KW-0464">Manganese</keyword>
<keyword evidence="3" id="KW-0645">Protease</keyword>
<dbReference type="GO" id="GO:0030145">
    <property type="term" value="F:manganese ion binding"/>
    <property type="evidence" value="ECO:0007669"/>
    <property type="project" value="InterPro"/>
</dbReference>
<keyword evidence="9" id="KW-1185">Reference proteome</keyword>
<dbReference type="PANTHER" id="PTHR11963:SF20">
    <property type="entry name" value="PEPTIDASE B"/>
    <property type="match status" value="1"/>
</dbReference>
<sequence length="474" mass="49894">MTDESVEISSGAAAETSDEEQASVPITLVASDKLEEALARLAPAEAAWARANGFRGALGASLALPDAEGGIARVLVGWGTPAERRRTRFGLGRFADTAPSGIYRLETPLDPAEAEEAALGWLLARYRFDRYRKASERGEAHLAVPEGVDGERLGKIAEGVFLARDLINAPANEMGPAALEAAAHKLSERHGAEIGVTSGDALLDANFPLIHAVGRASAEAPRLIDMTWGDADAPLVTLVGKGVCFDTGGLDIKPASSMGLMKKDMGGAATVLGLAHMIMSLGLKLRLRVLIPAVENAVSGASFRPGDILRSRKGLTVEVNNTDAEGRLVLADALALASEEAPGLIIDMATLTGAARVALGPEVVPFYTDDDTLAADLARAAVRVSDPMWRMPLWPGYEADIEPGIADLDNAPAGGMAGSITAALFLRRFVDQTAWAHFDIYAWTPKPKPGRPKGAEAQAARAILAVLEQRYGRS</sequence>
<evidence type="ECO:0000256" key="4">
    <source>
        <dbReference type="ARBA" id="ARBA00022801"/>
    </source>
</evidence>
<gene>
    <name evidence="8" type="ORF">H0I76_14245</name>
</gene>
<dbReference type="InterPro" id="IPR048816">
    <property type="entry name" value="Peptidase_M17_N_1"/>
</dbReference>
<evidence type="ECO:0000259" key="7">
    <source>
        <dbReference type="PROSITE" id="PS00631"/>
    </source>
</evidence>
<dbReference type="Gene3D" id="3.40.220.10">
    <property type="entry name" value="Leucine Aminopeptidase, subunit E, domain 1"/>
    <property type="match status" value="1"/>
</dbReference>
<feature type="domain" description="Cytosol aminopeptidase" evidence="7">
    <location>
        <begin position="321"/>
        <end position="328"/>
    </location>
</feature>
<evidence type="ECO:0000256" key="2">
    <source>
        <dbReference type="ARBA" id="ARBA00022438"/>
    </source>
</evidence>
<evidence type="ECO:0000256" key="1">
    <source>
        <dbReference type="ARBA" id="ARBA00009528"/>
    </source>
</evidence>
<protein>
    <submittedName>
        <fullName evidence="8">Leucyl aminopeptidase family protein</fullName>
    </submittedName>
</protein>
<reference evidence="8" key="1">
    <citation type="submission" date="2020-12" db="EMBL/GenBank/DDBJ databases">
        <title>Bacterial taxonomy.</title>
        <authorList>
            <person name="Pan X."/>
        </authorList>
    </citation>
    <scope>NUCLEOTIDE SEQUENCE</scope>
    <source>
        <strain evidence="8">M0105</strain>
    </source>
</reference>
<dbReference type="PANTHER" id="PTHR11963">
    <property type="entry name" value="LEUCINE AMINOPEPTIDASE-RELATED"/>
    <property type="match status" value="1"/>
</dbReference>
<evidence type="ECO:0000256" key="6">
    <source>
        <dbReference type="SAM" id="MobiDB-lite"/>
    </source>
</evidence>
<dbReference type="GO" id="GO:0006508">
    <property type="term" value="P:proteolysis"/>
    <property type="evidence" value="ECO:0007669"/>
    <property type="project" value="UniProtKB-KW"/>
</dbReference>
<keyword evidence="4" id="KW-0378">Hydrolase</keyword>